<proteinExistence type="predicted"/>
<dbReference type="PROSITE" id="PS50994">
    <property type="entry name" value="INTEGRASE"/>
    <property type="match status" value="1"/>
</dbReference>
<dbReference type="InterPro" id="IPR012337">
    <property type="entry name" value="RNaseH-like_sf"/>
</dbReference>
<reference evidence="9" key="1">
    <citation type="submission" date="2021-03" db="EMBL/GenBank/DDBJ databases">
        <title>Draft genome sequence of rust myrtle Austropuccinia psidii MF-1, a brazilian biotype.</title>
        <authorList>
            <person name="Quecine M.C."/>
            <person name="Pachon D.M.R."/>
            <person name="Bonatelli M.L."/>
            <person name="Correr F.H."/>
            <person name="Franceschini L.M."/>
            <person name="Leite T.F."/>
            <person name="Margarido G.R.A."/>
            <person name="Almeida C.A."/>
            <person name="Ferrarezi J.A."/>
            <person name="Labate C.A."/>
        </authorList>
    </citation>
    <scope>NUCLEOTIDE SEQUENCE</scope>
    <source>
        <strain evidence="9">MF-1</strain>
    </source>
</reference>
<evidence type="ECO:0000256" key="3">
    <source>
        <dbReference type="ARBA" id="ARBA00022722"/>
    </source>
</evidence>
<evidence type="ECO:0000313" key="9">
    <source>
        <dbReference type="EMBL" id="MBW0561805.1"/>
    </source>
</evidence>
<dbReference type="PANTHER" id="PTHR37984">
    <property type="entry name" value="PROTEIN CBG26694"/>
    <property type="match status" value="1"/>
</dbReference>
<keyword evidence="5" id="KW-0378">Hydrolase</keyword>
<keyword evidence="1" id="KW-0808">Transferase</keyword>
<evidence type="ECO:0000256" key="7">
    <source>
        <dbReference type="ARBA" id="ARBA00022918"/>
    </source>
</evidence>
<gene>
    <name evidence="9" type="ORF">O181_101520</name>
</gene>
<name>A0A9Q3JHQ6_9BASI</name>
<dbReference type="GO" id="GO:0016787">
    <property type="term" value="F:hydrolase activity"/>
    <property type="evidence" value="ECO:0007669"/>
    <property type="project" value="UniProtKB-KW"/>
</dbReference>
<evidence type="ECO:0000256" key="2">
    <source>
        <dbReference type="ARBA" id="ARBA00022695"/>
    </source>
</evidence>
<feature type="domain" description="Integrase catalytic" evidence="8">
    <location>
        <begin position="331"/>
        <end position="411"/>
    </location>
</feature>
<protein>
    <recommendedName>
        <fullName evidence="8">Integrase catalytic domain-containing protein</fullName>
    </recommendedName>
</protein>
<dbReference type="SUPFAM" id="SSF53098">
    <property type="entry name" value="Ribonuclease H-like"/>
    <property type="match status" value="1"/>
</dbReference>
<evidence type="ECO:0000313" key="10">
    <source>
        <dbReference type="Proteomes" id="UP000765509"/>
    </source>
</evidence>
<keyword evidence="6" id="KW-0694">RNA-binding</keyword>
<organism evidence="9 10">
    <name type="scientific">Austropuccinia psidii MF-1</name>
    <dbReference type="NCBI Taxonomy" id="1389203"/>
    <lineage>
        <taxon>Eukaryota</taxon>
        <taxon>Fungi</taxon>
        <taxon>Dikarya</taxon>
        <taxon>Basidiomycota</taxon>
        <taxon>Pucciniomycotina</taxon>
        <taxon>Pucciniomycetes</taxon>
        <taxon>Pucciniales</taxon>
        <taxon>Sphaerophragmiaceae</taxon>
        <taxon>Austropuccinia</taxon>
    </lineage>
</organism>
<dbReference type="EMBL" id="AVOT02071543">
    <property type="protein sequence ID" value="MBW0561805.1"/>
    <property type="molecule type" value="Genomic_DNA"/>
</dbReference>
<dbReference type="InterPro" id="IPR041588">
    <property type="entry name" value="Integrase_H2C2"/>
</dbReference>
<dbReference type="InterPro" id="IPR036397">
    <property type="entry name" value="RNaseH_sf"/>
</dbReference>
<accession>A0A9Q3JHQ6</accession>
<dbReference type="Pfam" id="PF17921">
    <property type="entry name" value="Integrase_H2C2"/>
    <property type="match status" value="1"/>
</dbReference>
<dbReference type="Gene3D" id="3.30.420.10">
    <property type="entry name" value="Ribonuclease H-like superfamily/Ribonuclease H"/>
    <property type="match status" value="1"/>
</dbReference>
<keyword evidence="4" id="KW-0255">Endonuclease</keyword>
<dbReference type="SUPFAM" id="SSF56672">
    <property type="entry name" value="DNA/RNA polymerases"/>
    <property type="match status" value="1"/>
</dbReference>
<keyword evidence="10" id="KW-1185">Reference proteome</keyword>
<dbReference type="GO" id="GO:0003723">
    <property type="term" value="F:RNA binding"/>
    <property type="evidence" value="ECO:0007669"/>
    <property type="project" value="UniProtKB-KW"/>
</dbReference>
<dbReference type="Gene3D" id="1.10.340.70">
    <property type="match status" value="1"/>
</dbReference>
<sequence length="411" mass="46604">MLFLLKASRWTKQKSSIFSIGGLQETSNLFNFSLALPTSTTISSRIIQRRSVHSPVYSRKIPVSPSMRKILTNASNYALVAVLSQVSDAGVHPIAFNSCKGIPEELNYEIHDKELLVIVWALKRWRAFLLSLSSPFEVLTNHSSLQYFMSSKVLTRSTLPDDLSRWDNVYLERGKDFISKNPMNFQQLIKQDEAQPSRYFAVKVESFSNLIDSIQNELWQDSQYRSILEELGKGKSIQDYSLDSSSQLLLFKDQVVVPNDPTIQLSILQKRHDSPLGGHPGQEKNLKLVKRDFHWSGRTQFIKDYVSSCQQCSGNKNIHHKKFGLLKPLPIPNGPWTCLSMDFITQLPLSNALDSILFIVGRFSKMAVFIPKMSSITSLDLAHLFIKNIFSKNGLPSRIVSDRGPLFVSSF</sequence>
<keyword evidence="2" id="KW-0548">Nucleotidyltransferase</keyword>
<dbReference type="CDD" id="cd09274">
    <property type="entry name" value="RNase_HI_RT_Ty3"/>
    <property type="match status" value="1"/>
</dbReference>
<dbReference type="OrthoDB" id="2505288at2759"/>
<dbReference type="Pfam" id="PF17917">
    <property type="entry name" value="RT_RNaseH"/>
    <property type="match status" value="1"/>
</dbReference>
<dbReference type="InterPro" id="IPR043502">
    <property type="entry name" value="DNA/RNA_pol_sf"/>
</dbReference>
<evidence type="ECO:0000256" key="6">
    <source>
        <dbReference type="ARBA" id="ARBA00022884"/>
    </source>
</evidence>
<evidence type="ECO:0000256" key="5">
    <source>
        <dbReference type="ARBA" id="ARBA00022801"/>
    </source>
</evidence>
<dbReference type="GO" id="GO:0005634">
    <property type="term" value="C:nucleus"/>
    <property type="evidence" value="ECO:0007669"/>
    <property type="project" value="UniProtKB-ARBA"/>
</dbReference>
<evidence type="ECO:0000259" key="8">
    <source>
        <dbReference type="PROSITE" id="PS50994"/>
    </source>
</evidence>
<comment type="caution">
    <text evidence="9">The sequence shown here is derived from an EMBL/GenBank/DDBJ whole genome shotgun (WGS) entry which is preliminary data.</text>
</comment>
<dbReference type="PANTHER" id="PTHR37984:SF5">
    <property type="entry name" value="PROTEIN NYNRIN-LIKE"/>
    <property type="match status" value="1"/>
</dbReference>
<keyword evidence="3" id="KW-0540">Nuclease</keyword>
<dbReference type="InterPro" id="IPR041373">
    <property type="entry name" value="RT_RNaseH"/>
</dbReference>
<dbReference type="Proteomes" id="UP000765509">
    <property type="component" value="Unassembled WGS sequence"/>
</dbReference>
<keyword evidence="7" id="KW-0695">RNA-directed DNA polymerase</keyword>
<dbReference type="AlphaFoldDB" id="A0A9Q3JHQ6"/>
<dbReference type="GO" id="GO:0004519">
    <property type="term" value="F:endonuclease activity"/>
    <property type="evidence" value="ECO:0007669"/>
    <property type="project" value="UniProtKB-KW"/>
</dbReference>
<dbReference type="GO" id="GO:0003964">
    <property type="term" value="F:RNA-directed DNA polymerase activity"/>
    <property type="evidence" value="ECO:0007669"/>
    <property type="project" value="UniProtKB-KW"/>
</dbReference>
<dbReference type="GO" id="GO:0015074">
    <property type="term" value="P:DNA integration"/>
    <property type="evidence" value="ECO:0007669"/>
    <property type="project" value="InterPro"/>
</dbReference>
<dbReference type="InterPro" id="IPR001584">
    <property type="entry name" value="Integrase_cat-core"/>
</dbReference>
<dbReference type="InterPro" id="IPR050951">
    <property type="entry name" value="Retrovirus_Pol_polyprotein"/>
</dbReference>
<evidence type="ECO:0000256" key="4">
    <source>
        <dbReference type="ARBA" id="ARBA00022759"/>
    </source>
</evidence>
<evidence type="ECO:0000256" key="1">
    <source>
        <dbReference type="ARBA" id="ARBA00022679"/>
    </source>
</evidence>